<dbReference type="NCBIfam" id="TIGR00668">
    <property type="entry name" value="apaH"/>
    <property type="match status" value="1"/>
</dbReference>
<evidence type="ECO:0000256" key="5">
    <source>
        <dbReference type="ARBA" id="ARBA00031248"/>
    </source>
</evidence>
<keyword evidence="11" id="KW-1185">Reference proteome</keyword>
<evidence type="ECO:0000259" key="9">
    <source>
        <dbReference type="Pfam" id="PF00149"/>
    </source>
</evidence>
<comment type="function">
    <text evidence="1">Hydrolyzes diadenosine 5',5'''-P1,P4-tetraphosphate to yield ADP.</text>
</comment>
<comment type="caution">
    <text evidence="10">The sequence shown here is derived from an EMBL/GenBank/DDBJ whole genome shotgun (WGS) entry which is preliminary data.</text>
</comment>
<dbReference type="NCBIfam" id="NF001204">
    <property type="entry name" value="PRK00166.1"/>
    <property type="match status" value="1"/>
</dbReference>
<dbReference type="RefSeq" id="WP_151123676.1">
    <property type="nucleotide sequence ID" value="NZ_CP088081.1"/>
</dbReference>
<feature type="domain" description="Calcineurin-like phosphoesterase" evidence="9">
    <location>
        <begin position="4"/>
        <end position="142"/>
    </location>
</feature>
<dbReference type="PIRSF" id="PIRSF000903">
    <property type="entry name" value="B5n-ttraPtase_sm"/>
    <property type="match status" value="1"/>
</dbReference>
<dbReference type="OrthoDB" id="9807890at2"/>
<dbReference type="SUPFAM" id="SSF56300">
    <property type="entry name" value="Metallo-dependent phosphatases"/>
    <property type="match status" value="1"/>
</dbReference>
<comment type="similarity">
    <text evidence="2">Belongs to the Ap4A hydrolase family.</text>
</comment>
<dbReference type="InterPro" id="IPR029052">
    <property type="entry name" value="Metallo-depent_PP-like"/>
</dbReference>
<evidence type="ECO:0000256" key="2">
    <source>
        <dbReference type="ARBA" id="ARBA00005419"/>
    </source>
</evidence>
<dbReference type="Proteomes" id="UP000430120">
    <property type="component" value="Unassembled WGS sequence"/>
</dbReference>
<dbReference type="InterPro" id="IPR004617">
    <property type="entry name" value="ApaH"/>
</dbReference>
<dbReference type="GO" id="GO:0008803">
    <property type="term" value="F:bis(5'-nucleosyl)-tetraphosphatase (symmetrical) activity"/>
    <property type="evidence" value="ECO:0007669"/>
    <property type="project" value="UniProtKB-EC"/>
</dbReference>
<dbReference type="EMBL" id="VZPB01000015">
    <property type="protein sequence ID" value="KAB0583299.1"/>
    <property type="molecule type" value="Genomic_DNA"/>
</dbReference>
<dbReference type="PANTHER" id="PTHR40942:SF4">
    <property type="entry name" value="CYTOCHROME C5"/>
    <property type="match status" value="1"/>
</dbReference>
<evidence type="ECO:0000256" key="3">
    <source>
        <dbReference type="ARBA" id="ARBA00012506"/>
    </source>
</evidence>
<dbReference type="Pfam" id="PF00149">
    <property type="entry name" value="Metallophos"/>
    <property type="match status" value="1"/>
</dbReference>
<proteinExistence type="inferred from homology"/>
<evidence type="ECO:0000313" key="11">
    <source>
        <dbReference type="Proteomes" id="UP000430120"/>
    </source>
</evidence>
<evidence type="ECO:0000256" key="4">
    <source>
        <dbReference type="ARBA" id="ARBA00022801"/>
    </source>
</evidence>
<dbReference type="PANTHER" id="PTHR40942">
    <property type="match status" value="1"/>
</dbReference>
<evidence type="ECO:0000256" key="8">
    <source>
        <dbReference type="ARBA" id="ARBA00049417"/>
    </source>
</evidence>
<evidence type="ECO:0000256" key="7">
    <source>
        <dbReference type="ARBA" id="ARBA00033210"/>
    </source>
</evidence>
<keyword evidence="4 10" id="KW-0378">Hydrolase</keyword>
<dbReference type="EC" id="3.6.1.41" evidence="3"/>
<protein>
    <recommendedName>
        <fullName evidence="3">bis(5'-nucleosyl)-tetraphosphatase (symmetrical)</fullName>
        <ecNumber evidence="3">3.6.1.41</ecNumber>
    </recommendedName>
    <alternativeName>
        <fullName evidence="6">Ap4A hydrolase</fullName>
    </alternativeName>
    <alternativeName>
        <fullName evidence="5">Diadenosine 5',5'''-P1,P4-tetraphosphate pyrophosphohydrolase</fullName>
    </alternativeName>
    <alternativeName>
        <fullName evidence="7">Diadenosine tetraphosphatase</fullName>
    </alternativeName>
</protein>
<dbReference type="CDD" id="cd07422">
    <property type="entry name" value="MPP_ApaH"/>
    <property type="match status" value="1"/>
</dbReference>
<organism evidence="10 11">
    <name type="scientific">Ideonella dechloratans</name>
    <dbReference type="NCBI Taxonomy" id="36863"/>
    <lineage>
        <taxon>Bacteria</taxon>
        <taxon>Pseudomonadati</taxon>
        <taxon>Pseudomonadota</taxon>
        <taxon>Betaproteobacteria</taxon>
        <taxon>Burkholderiales</taxon>
        <taxon>Sphaerotilaceae</taxon>
        <taxon>Ideonella</taxon>
    </lineage>
</organism>
<sequence length="275" mass="30340">MHYLIGDLQGCCDAFERLLAELDFSPSRDHLHLLGDLVNRGPDSLGVLRRLRDLEGSATCLLGNHDLHLLAVAAGVKRPNRKDTLDAILADEDREGWLAWLRQRKLADLDQGWLMVHAGVLPQWDTAKTLALAAEVEDLLRGPELPAFLQQMYGNHPARWQDDLQGLDRLRAIVNVLTRIRFCAADGTLDLETKDSAEAAPPGMRPWFEHPHRATVSQPIAFGHWSTLGLINRPTLLAIDTGCIWGGALTAVRVDGGRRDVVQVRCAQAQAPGKG</sequence>
<evidence type="ECO:0000313" key="10">
    <source>
        <dbReference type="EMBL" id="KAB0583299.1"/>
    </source>
</evidence>
<evidence type="ECO:0000256" key="6">
    <source>
        <dbReference type="ARBA" id="ARBA00032248"/>
    </source>
</evidence>
<gene>
    <name evidence="10" type="ORF">F7Q92_08245</name>
</gene>
<evidence type="ECO:0000256" key="1">
    <source>
        <dbReference type="ARBA" id="ARBA00003413"/>
    </source>
</evidence>
<name>A0A643FCS7_IDEDE</name>
<comment type="catalytic activity">
    <reaction evidence="8">
        <text>P(1),P(4)-bis(5'-adenosyl) tetraphosphate + H2O = 2 ADP + 2 H(+)</text>
        <dbReference type="Rhea" id="RHEA:24252"/>
        <dbReference type="ChEBI" id="CHEBI:15377"/>
        <dbReference type="ChEBI" id="CHEBI:15378"/>
        <dbReference type="ChEBI" id="CHEBI:58141"/>
        <dbReference type="ChEBI" id="CHEBI:456216"/>
        <dbReference type="EC" id="3.6.1.41"/>
    </reaction>
</comment>
<reference evidence="10 11" key="1">
    <citation type="submission" date="2019-09" db="EMBL/GenBank/DDBJ databases">
        <title>Draft genome sequences of 48 bacterial type strains from the CCUG.</title>
        <authorList>
            <person name="Tunovic T."/>
            <person name="Pineiro-Iglesias B."/>
            <person name="Unosson C."/>
            <person name="Inganas E."/>
            <person name="Ohlen M."/>
            <person name="Cardew S."/>
            <person name="Jensie-Markopoulos S."/>
            <person name="Salva-Serra F."/>
            <person name="Jaen-Luchoro D."/>
            <person name="Karlsson R."/>
            <person name="Svensson-Stadler L."/>
            <person name="Chun J."/>
            <person name="Moore E."/>
        </authorList>
    </citation>
    <scope>NUCLEOTIDE SEQUENCE [LARGE SCALE GENOMIC DNA]</scope>
    <source>
        <strain evidence="10 11">CCUG 30977</strain>
    </source>
</reference>
<dbReference type="InterPro" id="IPR004843">
    <property type="entry name" value="Calcineurin-like_PHP"/>
</dbReference>
<dbReference type="AlphaFoldDB" id="A0A643FCS7"/>
<accession>A0A643FCS7</accession>
<dbReference type="Gene3D" id="3.60.21.10">
    <property type="match status" value="1"/>
</dbReference>